<comment type="caution">
    <text evidence="5">The sequence shown here is derived from an EMBL/GenBank/DDBJ whole genome shotgun (WGS) entry which is preliminary data.</text>
</comment>
<evidence type="ECO:0000256" key="3">
    <source>
        <dbReference type="ARBA" id="ARBA00023163"/>
    </source>
</evidence>
<dbReference type="PROSITE" id="PS01117">
    <property type="entry name" value="HTH_MARR_1"/>
    <property type="match status" value="1"/>
</dbReference>
<dbReference type="InterPro" id="IPR039422">
    <property type="entry name" value="MarR/SlyA-like"/>
</dbReference>
<dbReference type="GO" id="GO:0003677">
    <property type="term" value="F:DNA binding"/>
    <property type="evidence" value="ECO:0007669"/>
    <property type="project" value="UniProtKB-KW"/>
</dbReference>
<dbReference type="OrthoDB" id="122135at2"/>
<evidence type="ECO:0000259" key="4">
    <source>
        <dbReference type="PROSITE" id="PS50995"/>
    </source>
</evidence>
<evidence type="ECO:0000256" key="2">
    <source>
        <dbReference type="ARBA" id="ARBA00023125"/>
    </source>
</evidence>
<dbReference type="InterPro" id="IPR036388">
    <property type="entry name" value="WH-like_DNA-bd_sf"/>
</dbReference>
<dbReference type="GO" id="GO:0006950">
    <property type="term" value="P:response to stress"/>
    <property type="evidence" value="ECO:0007669"/>
    <property type="project" value="TreeGrafter"/>
</dbReference>
<feature type="domain" description="HTH marR-type" evidence="4">
    <location>
        <begin position="7"/>
        <end position="141"/>
    </location>
</feature>
<dbReference type="PANTHER" id="PTHR33164">
    <property type="entry name" value="TRANSCRIPTIONAL REGULATOR, MARR FAMILY"/>
    <property type="match status" value="1"/>
</dbReference>
<dbReference type="InterPro" id="IPR023187">
    <property type="entry name" value="Tscrpt_reg_MarR-type_CS"/>
</dbReference>
<dbReference type="RefSeq" id="WP_068018039.1">
    <property type="nucleotide sequence ID" value="NZ_QQAZ01000006.1"/>
</dbReference>
<evidence type="ECO:0000313" key="5">
    <source>
        <dbReference type="EMBL" id="RDI49773.1"/>
    </source>
</evidence>
<dbReference type="GO" id="GO:0003700">
    <property type="term" value="F:DNA-binding transcription factor activity"/>
    <property type="evidence" value="ECO:0007669"/>
    <property type="project" value="InterPro"/>
</dbReference>
<name>A0A370H1D6_9NOCA</name>
<dbReference type="SUPFAM" id="SSF46785">
    <property type="entry name" value="Winged helix' DNA-binding domain"/>
    <property type="match status" value="1"/>
</dbReference>
<proteinExistence type="predicted"/>
<dbReference type="AlphaFoldDB" id="A0A370H1D6"/>
<dbReference type="Pfam" id="PF12802">
    <property type="entry name" value="MarR_2"/>
    <property type="match status" value="1"/>
</dbReference>
<dbReference type="PANTHER" id="PTHR33164:SF99">
    <property type="entry name" value="MARR FAMILY REGULATORY PROTEIN"/>
    <property type="match status" value="1"/>
</dbReference>
<dbReference type="Gene3D" id="1.10.10.10">
    <property type="entry name" value="Winged helix-like DNA-binding domain superfamily/Winged helix DNA-binding domain"/>
    <property type="match status" value="1"/>
</dbReference>
<dbReference type="PROSITE" id="PS50995">
    <property type="entry name" value="HTH_MARR_2"/>
    <property type="match status" value="1"/>
</dbReference>
<evidence type="ECO:0000256" key="1">
    <source>
        <dbReference type="ARBA" id="ARBA00023015"/>
    </source>
</evidence>
<gene>
    <name evidence="5" type="ORF">DFR68_106210</name>
</gene>
<reference evidence="5 6" key="1">
    <citation type="submission" date="2018-07" db="EMBL/GenBank/DDBJ databases">
        <title>Genomic Encyclopedia of Type Strains, Phase IV (KMG-IV): sequencing the most valuable type-strain genomes for metagenomic binning, comparative biology and taxonomic classification.</title>
        <authorList>
            <person name="Goeker M."/>
        </authorList>
    </citation>
    <scope>NUCLEOTIDE SEQUENCE [LARGE SCALE GENOMIC DNA]</scope>
    <source>
        <strain evidence="5 6">DSM 44952</strain>
    </source>
</reference>
<dbReference type="STRING" id="1210089.GCA_001613165_02376"/>
<dbReference type="Proteomes" id="UP000255355">
    <property type="component" value="Unassembled WGS sequence"/>
</dbReference>
<dbReference type="SMART" id="SM00347">
    <property type="entry name" value="HTH_MARR"/>
    <property type="match status" value="1"/>
</dbReference>
<keyword evidence="1" id="KW-0805">Transcription regulation</keyword>
<organism evidence="5 6">
    <name type="scientific">Nocardia mexicana</name>
    <dbReference type="NCBI Taxonomy" id="279262"/>
    <lineage>
        <taxon>Bacteria</taxon>
        <taxon>Bacillati</taxon>
        <taxon>Actinomycetota</taxon>
        <taxon>Actinomycetes</taxon>
        <taxon>Mycobacteriales</taxon>
        <taxon>Nocardiaceae</taxon>
        <taxon>Nocardia</taxon>
    </lineage>
</organism>
<keyword evidence="6" id="KW-1185">Reference proteome</keyword>
<protein>
    <submittedName>
        <fullName evidence="5">MarR family transcriptional regulator</fullName>
    </submittedName>
</protein>
<dbReference type="InterPro" id="IPR036390">
    <property type="entry name" value="WH_DNA-bd_sf"/>
</dbReference>
<dbReference type="EMBL" id="QQAZ01000006">
    <property type="protein sequence ID" value="RDI49773.1"/>
    <property type="molecule type" value="Genomic_DNA"/>
</dbReference>
<dbReference type="InterPro" id="IPR000835">
    <property type="entry name" value="HTH_MarR-typ"/>
</dbReference>
<evidence type="ECO:0000313" key="6">
    <source>
        <dbReference type="Proteomes" id="UP000255355"/>
    </source>
</evidence>
<keyword evidence="3" id="KW-0804">Transcription</keyword>
<accession>A0A370H1D6</accession>
<keyword evidence="2" id="KW-0238">DNA-binding</keyword>
<sequence>MSMVDSDATLLKLLTILARAVEQELNRELRAALDDSLRPAHYAVFRYLAPDGSRIGDLADAAGMTQQSMGELVTHLERRGYVERRVDSADRRARLVVVTDSGRAALKTAAGHIADIERRLSEHLGPGGLADLRRLLARAGTAFAPE</sequence>